<sequence length="54" mass="6086">MGTCLDCYREATEKCPECGVGYCAQHLGVDKQVSNGLRLCGRCRYKHYKERAGK</sequence>
<protein>
    <submittedName>
        <fullName evidence="1">Uncharacterized protein</fullName>
    </submittedName>
</protein>
<proteinExistence type="predicted"/>
<name>A0A0F9TK02_9ZZZZ</name>
<dbReference type="AlphaFoldDB" id="A0A0F9TK02"/>
<comment type="caution">
    <text evidence="1">The sequence shown here is derived from an EMBL/GenBank/DDBJ whole genome shotgun (WGS) entry which is preliminary data.</text>
</comment>
<dbReference type="EMBL" id="LAZR01001173">
    <property type="protein sequence ID" value="KKN49301.1"/>
    <property type="molecule type" value="Genomic_DNA"/>
</dbReference>
<reference evidence="1" key="1">
    <citation type="journal article" date="2015" name="Nature">
        <title>Complex archaea that bridge the gap between prokaryotes and eukaryotes.</title>
        <authorList>
            <person name="Spang A."/>
            <person name="Saw J.H."/>
            <person name="Jorgensen S.L."/>
            <person name="Zaremba-Niedzwiedzka K."/>
            <person name="Martijn J."/>
            <person name="Lind A.E."/>
            <person name="van Eijk R."/>
            <person name="Schleper C."/>
            <person name="Guy L."/>
            <person name="Ettema T.J."/>
        </authorList>
    </citation>
    <scope>NUCLEOTIDE SEQUENCE</scope>
</reference>
<evidence type="ECO:0000313" key="1">
    <source>
        <dbReference type="EMBL" id="KKN49301.1"/>
    </source>
</evidence>
<accession>A0A0F9TK02</accession>
<organism evidence="1">
    <name type="scientific">marine sediment metagenome</name>
    <dbReference type="NCBI Taxonomy" id="412755"/>
    <lineage>
        <taxon>unclassified sequences</taxon>
        <taxon>metagenomes</taxon>
        <taxon>ecological metagenomes</taxon>
    </lineage>
</organism>
<gene>
    <name evidence="1" type="ORF">LCGC14_0644000</name>
</gene>